<dbReference type="GO" id="GO:0034976">
    <property type="term" value="P:response to endoplasmic reticulum stress"/>
    <property type="evidence" value="ECO:0007669"/>
    <property type="project" value="TreeGrafter"/>
</dbReference>
<proteinExistence type="inferred from homology"/>
<comment type="similarity">
    <text evidence="1">Belongs to the protein disulfide isomerase family.</text>
</comment>
<feature type="signal peptide" evidence="2">
    <location>
        <begin position="1"/>
        <end position="24"/>
    </location>
</feature>
<accession>A0A835Z4T3</accession>
<protein>
    <recommendedName>
        <fullName evidence="3">Thioredoxin domain-containing protein</fullName>
    </recommendedName>
</protein>
<keyword evidence="5" id="KW-1185">Reference proteome</keyword>
<dbReference type="Pfam" id="PF00085">
    <property type="entry name" value="Thioredoxin"/>
    <property type="match status" value="1"/>
</dbReference>
<keyword evidence="2" id="KW-0732">Signal</keyword>
<evidence type="ECO:0000256" key="1">
    <source>
        <dbReference type="ARBA" id="ARBA00006347"/>
    </source>
</evidence>
<organism evidence="4 5">
    <name type="scientific">Tribonema minus</name>
    <dbReference type="NCBI Taxonomy" id="303371"/>
    <lineage>
        <taxon>Eukaryota</taxon>
        <taxon>Sar</taxon>
        <taxon>Stramenopiles</taxon>
        <taxon>Ochrophyta</taxon>
        <taxon>PX clade</taxon>
        <taxon>Xanthophyceae</taxon>
        <taxon>Tribonematales</taxon>
        <taxon>Tribonemataceae</taxon>
        <taxon>Tribonema</taxon>
    </lineage>
</organism>
<comment type="caution">
    <text evidence="4">The sequence shown here is derived from an EMBL/GenBank/DDBJ whole genome shotgun (WGS) entry which is preliminary data.</text>
</comment>
<dbReference type="EMBL" id="JAFCMP010000223">
    <property type="protein sequence ID" value="KAG5183139.1"/>
    <property type="molecule type" value="Genomic_DNA"/>
</dbReference>
<dbReference type="GO" id="GO:0003756">
    <property type="term" value="F:protein disulfide isomerase activity"/>
    <property type="evidence" value="ECO:0007669"/>
    <property type="project" value="TreeGrafter"/>
</dbReference>
<dbReference type="InterPro" id="IPR013766">
    <property type="entry name" value="Thioredoxin_domain"/>
</dbReference>
<dbReference type="PROSITE" id="PS51352">
    <property type="entry name" value="THIOREDOXIN_2"/>
    <property type="match status" value="1"/>
</dbReference>
<sequence>MAMGICTEAVVFSLVVLCAGLTGAFLGATCCGEGELPSDFHQRGTVVAVVASWCGHCEALKPELDALGSDPEVKLYVFDADSPSTAKFMQAFDVRAYPTLFVRGQKYSGDRTAAAIKAAALM</sequence>
<dbReference type="Gene3D" id="3.40.30.10">
    <property type="entry name" value="Glutaredoxin"/>
    <property type="match status" value="1"/>
</dbReference>
<evidence type="ECO:0000259" key="3">
    <source>
        <dbReference type="PROSITE" id="PS51352"/>
    </source>
</evidence>
<dbReference type="AlphaFoldDB" id="A0A835Z4T3"/>
<dbReference type="OrthoDB" id="427280at2759"/>
<dbReference type="Proteomes" id="UP000664859">
    <property type="component" value="Unassembled WGS sequence"/>
</dbReference>
<feature type="domain" description="Thioredoxin" evidence="3">
    <location>
        <begin position="3"/>
        <end position="122"/>
    </location>
</feature>
<evidence type="ECO:0000313" key="5">
    <source>
        <dbReference type="Proteomes" id="UP000664859"/>
    </source>
</evidence>
<dbReference type="InterPro" id="IPR036249">
    <property type="entry name" value="Thioredoxin-like_sf"/>
</dbReference>
<dbReference type="CDD" id="cd02961">
    <property type="entry name" value="PDI_a_family"/>
    <property type="match status" value="1"/>
</dbReference>
<dbReference type="SUPFAM" id="SSF52833">
    <property type="entry name" value="Thioredoxin-like"/>
    <property type="match status" value="1"/>
</dbReference>
<name>A0A835Z4T3_9STRA</name>
<dbReference type="GO" id="GO:0005783">
    <property type="term" value="C:endoplasmic reticulum"/>
    <property type="evidence" value="ECO:0007669"/>
    <property type="project" value="TreeGrafter"/>
</dbReference>
<gene>
    <name evidence="4" type="ORF">JKP88DRAFT_273117</name>
</gene>
<dbReference type="PANTHER" id="PTHR18929">
    <property type="entry name" value="PROTEIN DISULFIDE ISOMERASE"/>
    <property type="match status" value="1"/>
</dbReference>
<reference evidence="4" key="1">
    <citation type="submission" date="2021-02" db="EMBL/GenBank/DDBJ databases">
        <title>First Annotated Genome of the Yellow-green Alga Tribonema minus.</title>
        <authorList>
            <person name="Mahan K.M."/>
        </authorList>
    </citation>
    <scope>NUCLEOTIDE SEQUENCE</scope>
    <source>
        <strain evidence="4">UTEX B ZZ1240</strain>
    </source>
</reference>
<feature type="chain" id="PRO_5032343897" description="Thioredoxin domain-containing protein" evidence="2">
    <location>
        <begin position="25"/>
        <end position="122"/>
    </location>
</feature>
<evidence type="ECO:0000256" key="2">
    <source>
        <dbReference type="SAM" id="SignalP"/>
    </source>
</evidence>
<dbReference type="GO" id="GO:0006457">
    <property type="term" value="P:protein folding"/>
    <property type="evidence" value="ECO:0007669"/>
    <property type="project" value="TreeGrafter"/>
</dbReference>
<evidence type="ECO:0000313" key="4">
    <source>
        <dbReference type="EMBL" id="KAG5183139.1"/>
    </source>
</evidence>